<dbReference type="EMBL" id="CAAALY010253586">
    <property type="protein sequence ID" value="VEL36935.1"/>
    <property type="molecule type" value="Genomic_DNA"/>
</dbReference>
<dbReference type="AlphaFoldDB" id="A0A448XHS7"/>
<feature type="compositionally biased region" description="Basic and acidic residues" evidence="1">
    <location>
        <begin position="163"/>
        <end position="182"/>
    </location>
</feature>
<feature type="region of interest" description="Disordered" evidence="1">
    <location>
        <begin position="35"/>
        <end position="69"/>
    </location>
</feature>
<evidence type="ECO:0000313" key="3">
    <source>
        <dbReference type="Proteomes" id="UP000784294"/>
    </source>
</evidence>
<gene>
    <name evidence="2" type="ORF">PXEA_LOCUS30375</name>
</gene>
<feature type="region of interest" description="Disordered" evidence="1">
    <location>
        <begin position="127"/>
        <end position="182"/>
    </location>
</feature>
<reference evidence="2" key="1">
    <citation type="submission" date="2018-11" db="EMBL/GenBank/DDBJ databases">
        <authorList>
            <consortium name="Pathogen Informatics"/>
        </authorList>
    </citation>
    <scope>NUCLEOTIDE SEQUENCE</scope>
</reference>
<evidence type="ECO:0000313" key="2">
    <source>
        <dbReference type="EMBL" id="VEL36935.1"/>
    </source>
</evidence>
<sequence>LTCPPLTTNPPQPFERVLLRREANQIVSVASTQWQQQRSVERRKGKQHLRRHGIAQEEDKSREDISGPDQFSDLLMTQQQQISDVNADFNSWLESYSIAYESSAYASSGEHASSLREGVDPARSPLSLLEASGTVPADTPKGDDETGRSAQPDTASGGTKAGEFGRRYSSTRREEAVHPLGF</sequence>
<evidence type="ECO:0000256" key="1">
    <source>
        <dbReference type="SAM" id="MobiDB-lite"/>
    </source>
</evidence>
<feature type="compositionally biased region" description="Basic residues" evidence="1">
    <location>
        <begin position="41"/>
        <end position="53"/>
    </location>
</feature>
<feature type="non-terminal residue" evidence="2">
    <location>
        <position position="1"/>
    </location>
</feature>
<protein>
    <submittedName>
        <fullName evidence="2">Uncharacterized protein</fullName>
    </submittedName>
</protein>
<name>A0A448XHS7_9PLAT</name>
<feature type="compositionally biased region" description="Polar residues" evidence="1">
    <location>
        <begin position="148"/>
        <end position="157"/>
    </location>
</feature>
<keyword evidence="3" id="KW-1185">Reference proteome</keyword>
<accession>A0A448XHS7</accession>
<feature type="compositionally biased region" description="Basic and acidic residues" evidence="1">
    <location>
        <begin position="54"/>
        <end position="65"/>
    </location>
</feature>
<dbReference type="Proteomes" id="UP000784294">
    <property type="component" value="Unassembled WGS sequence"/>
</dbReference>
<organism evidence="2 3">
    <name type="scientific">Protopolystoma xenopodis</name>
    <dbReference type="NCBI Taxonomy" id="117903"/>
    <lineage>
        <taxon>Eukaryota</taxon>
        <taxon>Metazoa</taxon>
        <taxon>Spiralia</taxon>
        <taxon>Lophotrochozoa</taxon>
        <taxon>Platyhelminthes</taxon>
        <taxon>Monogenea</taxon>
        <taxon>Polyopisthocotylea</taxon>
        <taxon>Polystomatidea</taxon>
        <taxon>Polystomatidae</taxon>
        <taxon>Protopolystoma</taxon>
    </lineage>
</organism>
<proteinExistence type="predicted"/>
<comment type="caution">
    <text evidence="2">The sequence shown here is derived from an EMBL/GenBank/DDBJ whole genome shotgun (WGS) entry which is preliminary data.</text>
</comment>